<dbReference type="Pfam" id="PF07731">
    <property type="entry name" value="Cu-oxidase_2"/>
    <property type="match status" value="1"/>
</dbReference>
<dbReference type="CDD" id="cd13893">
    <property type="entry name" value="CuRO_3_AAO"/>
    <property type="match status" value="1"/>
</dbReference>
<evidence type="ECO:0000256" key="3">
    <source>
        <dbReference type="ARBA" id="ARBA00010609"/>
    </source>
</evidence>
<keyword evidence="9" id="KW-0677">Repeat</keyword>
<dbReference type="SUPFAM" id="SSF49503">
    <property type="entry name" value="Cupredoxins"/>
    <property type="match status" value="3"/>
</dbReference>
<evidence type="ECO:0000259" key="18">
    <source>
        <dbReference type="Pfam" id="PF07732"/>
    </source>
</evidence>
<feature type="domain" description="Plastocyanin-like" evidence="16">
    <location>
        <begin position="159"/>
        <end position="311"/>
    </location>
</feature>
<dbReference type="Gene3D" id="2.60.40.420">
    <property type="entry name" value="Cupredoxins - blue copper proteins"/>
    <property type="match status" value="3"/>
</dbReference>
<keyword evidence="7" id="KW-0964">Secreted</keyword>
<evidence type="ECO:0000256" key="12">
    <source>
        <dbReference type="ARBA" id="ARBA00023157"/>
    </source>
</evidence>
<evidence type="ECO:0000256" key="8">
    <source>
        <dbReference type="ARBA" id="ARBA00022723"/>
    </source>
</evidence>
<evidence type="ECO:0000256" key="11">
    <source>
        <dbReference type="ARBA" id="ARBA00023008"/>
    </source>
</evidence>
<keyword evidence="20" id="KW-1185">Reference proteome</keyword>
<feature type="signal peptide" evidence="15">
    <location>
        <begin position="1"/>
        <end position="22"/>
    </location>
</feature>
<dbReference type="InterPro" id="IPR011707">
    <property type="entry name" value="Cu-oxidase-like_N"/>
</dbReference>
<dbReference type="GO" id="GO:0005576">
    <property type="term" value="C:extracellular region"/>
    <property type="evidence" value="ECO:0007669"/>
    <property type="project" value="UniProtKB-SubCell"/>
</dbReference>
<keyword evidence="8" id="KW-0479">Metal-binding</keyword>
<dbReference type="InterPro" id="IPR017760">
    <property type="entry name" value="L-ascorbate_oxidase_pln"/>
</dbReference>
<dbReference type="NCBIfam" id="TIGR03388">
    <property type="entry name" value="ascorbase"/>
    <property type="match status" value="1"/>
</dbReference>
<name>J3MZ05_ORYBR</name>
<sequence>MRRWWLAVAACVCACLCAAAEAKATTHHHTWNVTYQHRSPDCVTKLAVTINGESPGPTIRAAQGDTLVVTVHNMLETENTAIHWHGIRQIGSPWADGTAGVTQCPILPGETFTYRFVVDRPGTYMYHAHYGMQRVAGLDGMLVVSEPDGAAEPFAYDEERTVLLMDWWHKSVYEQAVGLASIPFAFVGEPQSLLINGRGVYNCSLSAASGGAGAGGGACNASGPECVWPTLFTAVPGKSPGKTSRLRIGSLTSLSSLSFGIEGHTMTVVEADGYYVKPVVVKNLFVYSGETYSVLVTADQDPSRSYWATSHIVSRDPTRRPPRAPPTPPPAGPAWNDTRSRVAQSNSFVALPGHVEPPPARPDRVLLLLNTQDKIDGHTKWAINGVSLQFPATPYLVAMKHGLRSEFDQRPPPDSYDHKNVSISSPPQAAATVRRAAYRLALGSVVDMVLQNTVIPANNRSETHPWHLHGHDFWVLGYGDGKFDPEADGWRLNARDPVMKNTVALHPMGWTAVRFRANNPGVWLFHCHLESHVYMGMGVVFEEGVDMLPRLPAAIMGCGRTKGHHY</sequence>
<protein>
    <recommendedName>
        <fullName evidence="6">L-ascorbate oxidase</fullName>
        <ecNumber evidence="5">1.10.3.3</ecNumber>
    </recommendedName>
</protein>
<keyword evidence="10" id="KW-0560">Oxidoreductase</keyword>
<dbReference type="EC" id="1.10.3.3" evidence="5"/>
<dbReference type="PANTHER" id="PTHR11709:SF91">
    <property type="entry name" value="L-ASCORBATE OXIDASE"/>
    <property type="match status" value="1"/>
</dbReference>
<reference evidence="19" key="1">
    <citation type="journal article" date="2013" name="Nat. Commun.">
        <title>Whole-genome sequencing of Oryza brachyantha reveals mechanisms underlying Oryza genome evolution.</title>
        <authorList>
            <person name="Chen J."/>
            <person name="Huang Q."/>
            <person name="Gao D."/>
            <person name="Wang J."/>
            <person name="Lang Y."/>
            <person name="Liu T."/>
            <person name="Li B."/>
            <person name="Bai Z."/>
            <person name="Luis Goicoechea J."/>
            <person name="Liang C."/>
            <person name="Chen C."/>
            <person name="Zhang W."/>
            <person name="Sun S."/>
            <person name="Liao Y."/>
            <person name="Zhang X."/>
            <person name="Yang L."/>
            <person name="Song C."/>
            <person name="Wang M."/>
            <person name="Shi J."/>
            <person name="Liu G."/>
            <person name="Liu J."/>
            <person name="Zhou H."/>
            <person name="Zhou W."/>
            <person name="Yu Q."/>
            <person name="An N."/>
            <person name="Chen Y."/>
            <person name="Cai Q."/>
            <person name="Wang B."/>
            <person name="Liu B."/>
            <person name="Min J."/>
            <person name="Huang Y."/>
            <person name="Wu H."/>
            <person name="Li Z."/>
            <person name="Zhang Y."/>
            <person name="Yin Y."/>
            <person name="Song W."/>
            <person name="Jiang J."/>
            <person name="Jackson S.A."/>
            <person name="Wing R.A."/>
            <person name="Wang J."/>
            <person name="Chen M."/>
        </authorList>
    </citation>
    <scope>NUCLEOTIDE SEQUENCE [LARGE SCALE GENOMIC DNA]</scope>
    <source>
        <strain evidence="19">cv. IRGC 101232</strain>
    </source>
</reference>
<feature type="domain" description="Plastocyanin-like" evidence="18">
    <location>
        <begin position="32"/>
        <end position="147"/>
    </location>
</feature>
<dbReference type="InterPro" id="IPR045087">
    <property type="entry name" value="Cu-oxidase_fam"/>
</dbReference>
<evidence type="ECO:0000313" key="20">
    <source>
        <dbReference type="Proteomes" id="UP000006038"/>
    </source>
</evidence>
<feature type="domain" description="Plastocyanin-like" evidence="17">
    <location>
        <begin position="430"/>
        <end position="544"/>
    </location>
</feature>
<dbReference type="HOGENOM" id="CLU_006504_8_3_1"/>
<dbReference type="InterPro" id="IPR008972">
    <property type="entry name" value="Cupredoxin"/>
</dbReference>
<evidence type="ECO:0000256" key="7">
    <source>
        <dbReference type="ARBA" id="ARBA00022525"/>
    </source>
</evidence>
<dbReference type="Gramene" id="OB09G22340.1">
    <property type="protein sequence ID" value="OB09G22340.1"/>
    <property type="gene ID" value="OB09G22340"/>
</dbReference>
<evidence type="ECO:0000313" key="19">
    <source>
        <dbReference type="EnsemblPlants" id="OB09G22340.1"/>
    </source>
</evidence>
<dbReference type="Pfam" id="PF00394">
    <property type="entry name" value="Cu-oxidase"/>
    <property type="match status" value="1"/>
</dbReference>
<evidence type="ECO:0000256" key="14">
    <source>
        <dbReference type="SAM" id="MobiDB-lite"/>
    </source>
</evidence>
<comment type="subunit">
    <text evidence="4">Dimer.</text>
</comment>
<dbReference type="GO" id="GO:0008447">
    <property type="term" value="F:L-ascorbate oxidase activity"/>
    <property type="evidence" value="ECO:0007669"/>
    <property type="project" value="UniProtKB-EC"/>
</dbReference>
<dbReference type="PANTHER" id="PTHR11709">
    <property type="entry name" value="MULTI-COPPER OXIDASE"/>
    <property type="match status" value="1"/>
</dbReference>
<dbReference type="InterPro" id="IPR002355">
    <property type="entry name" value="Cu_oxidase_Cu_BS"/>
</dbReference>
<dbReference type="eggNOG" id="KOG1263">
    <property type="taxonomic scope" value="Eukaryota"/>
</dbReference>
<accession>J3MZ05</accession>
<evidence type="ECO:0000256" key="10">
    <source>
        <dbReference type="ARBA" id="ARBA00023002"/>
    </source>
</evidence>
<feature type="compositionally biased region" description="Pro residues" evidence="14">
    <location>
        <begin position="323"/>
        <end position="332"/>
    </location>
</feature>
<feature type="region of interest" description="Disordered" evidence="14">
    <location>
        <begin position="313"/>
        <end position="337"/>
    </location>
</feature>
<dbReference type="PROSITE" id="PS00079">
    <property type="entry name" value="MULTICOPPER_OXIDASE1"/>
    <property type="match status" value="1"/>
</dbReference>
<dbReference type="InterPro" id="IPR034267">
    <property type="entry name" value="CuRO_3_AAO"/>
</dbReference>
<evidence type="ECO:0000259" key="16">
    <source>
        <dbReference type="Pfam" id="PF00394"/>
    </source>
</evidence>
<evidence type="ECO:0000256" key="9">
    <source>
        <dbReference type="ARBA" id="ARBA00022737"/>
    </source>
</evidence>
<keyword evidence="15" id="KW-0732">Signal</keyword>
<keyword evidence="11" id="KW-0186">Copper</keyword>
<dbReference type="EnsemblPlants" id="OB09G22340.1">
    <property type="protein sequence ID" value="OB09G22340.1"/>
    <property type="gene ID" value="OB09G22340"/>
</dbReference>
<evidence type="ECO:0000256" key="6">
    <source>
        <dbReference type="ARBA" id="ARBA00022095"/>
    </source>
</evidence>
<evidence type="ECO:0000256" key="2">
    <source>
        <dbReference type="ARBA" id="ARBA00004613"/>
    </source>
</evidence>
<dbReference type="InterPro" id="IPR033138">
    <property type="entry name" value="Cu_oxidase_CS"/>
</dbReference>
<dbReference type="STRING" id="4533.J3MZ05"/>
<comment type="similarity">
    <text evidence="3">Belongs to the multicopper oxidase family.</text>
</comment>
<proteinExistence type="inferred from homology"/>
<dbReference type="InterPro" id="IPR011706">
    <property type="entry name" value="Cu-oxidase_C"/>
</dbReference>
<feature type="chain" id="PRO_5003774564" description="L-ascorbate oxidase" evidence="15">
    <location>
        <begin position="23"/>
        <end position="566"/>
    </location>
</feature>
<evidence type="ECO:0000256" key="5">
    <source>
        <dbReference type="ARBA" id="ARBA00012301"/>
    </source>
</evidence>
<organism evidence="19">
    <name type="scientific">Oryza brachyantha</name>
    <name type="common">malo sina</name>
    <dbReference type="NCBI Taxonomy" id="4533"/>
    <lineage>
        <taxon>Eukaryota</taxon>
        <taxon>Viridiplantae</taxon>
        <taxon>Streptophyta</taxon>
        <taxon>Embryophyta</taxon>
        <taxon>Tracheophyta</taxon>
        <taxon>Spermatophyta</taxon>
        <taxon>Magnoliopsida</taxon>
        <taxon>Liliopsida</taxon>
        <taxon>Poales</taxon>
        <taxon>Poaceae</taxon>
        <taxon>BOP clade</taxon>
        <taxon>Oryzoideae</taxon>
        <taxon>Oryzeae</taxon>
        <taxon>Oryzinae</taxon>
        <taxon>Oryza</taxon>
    </lineage>
</organism>
<dbReference type="PROSITE" id="PS00080">
    <property type="entry name" value="MULTICOPPER_OXIDASE2"/>
    <property type="match status" value="1"/>
</dbReference>
<evidence type="ECO:0000256" key="15">
    <source>
        <dbReference type="SAM" id="SignalP"/>
    </source>
</evidence>
<keyword evidence="12" id="KW-1015">Disulfide bond</keyword>
<dbReference type="InterPro" id="IPR001117">
    <property type="entry name" value="Cu-oxidase_2nd"/>
</dbReference>
<comment type="catalytic activity">
    <reaction evidence="13">
        <text>4 L-ascorbate + O2 = 4 monodehydro-L-ascorbate radical + 2 H2O</text>
        <dbReference type="Rhea" id="RHEA:30243"/>
        <dbReference type="ChEBI" id="CHEBI:15377"/>
        <dbReference type="ChEBI" id="CHEBI:15379"/>
        <dbReference type="ChEBI" id="CHEBI:38290"/>
        <dbReference type="ChEBI" id="CHEBI:59513"/>
        <dbReference type="EC" id="1.10.3.3"/>
    </reaction>
</comment>
<dbReference type="OMA" id="ENIGAWM"/>
<comment type="cofactor">
    <cofactor evidence="1">
        <name>Cu cation</name>
        <dbReference type="ChEBI" id="CHEBI:23378"/>
    </cofactor>
</comment>
<dbReference type="GO" id="GO:0005507">
    <property type="term" value="F:copper ion binding"/>
    <property type="evidence" value="ECO:0007669"/>
    <property type="project" value="InterPro"/>
</dbReference>
<evidence type="ECO:0000259" key="17">
    <source>
        <dbReference type="Pfam" id="PF07731"/>
    </source>
</evidence>
<reference evidence="19" key="2">
    <citation type="submission" date="2013-04" db="UniProtKB">
        <authorList>
            <consortium name="EnsemblPlants"/>
        </authorList>
    </citation>
    <scope>IDENTIFICATION</scope>
</reference>
<comment type="subcellular location">
    <subcellularLocation>
        <location evidence="2">Secreted</location>
    </subcellularLocation>
</comment>
<dbReference type="Proteomes" id="UP000006038">
    <property type="component" value="Chromosome 9"/>
</dbReference>
<dbReference type="AlphaFoldDB" id="J3MZ05"/>
<evidence type="ECO:0000256" key="4">
    <source>
        <dbReference type="ARBA" id="ARBA00011473"/>
    </source>
</evidence>
<evidence type="ECO:0000256" key="13">
    <source>
        <dbReference type="ARBA" id="ARBA00048908"/>
    </source>
</evidence>
<dbReference type="Pfam" id="PF07732">
    <property type="entry name" value="Cu-oxidase_3"/>
    <property type="match status" value="1"/>
</dbReference>
<evidence type="ECO:0000256" key="1">
    <source>
        <dbReference type="ARBA" id="ARBA00001935"/>
    </source>
</evidence>